<dbReference type="InterPro" id="IPR028098">
    <property type="entry name" value="Glyco_trans_4-like_N"/>
</dbReference>
<proteinExistence type="predicted"/>
<reference evidence="3 4" key="1">
    <citation type="submission" date="2024-09" db="EMBL/GenBank/DDBJ databases">
        <title>Paenibacillus zeirhizospherea sp. nov., isolated from surface of the maize (Zea mays) roots in a horticulture field, Hungary.</title>
        <authorList>
            <person name="Marton D."/>
            <person name="Farkas M."/>
            <person name="Bedics A."/>
            <person name="Toth E."/>
            <person name="Tancsics A."/>
            <person name="Boka K."/>
            <person name="Maroti G."/>
            <person name="Kriszt B."/>
            <person name="Cserhati M."/>
        </authorList>
    </citation>
    <scope>NUCLEOTIDE SEQUENCE [LARGE SCALE GENOMIC DNA]</scope>
    <source>
        <strain evidence="3 4">KCTC 33519</strain>
    </source>
</reference>
<keyword evidence="4" id="KW-1185">Reference proteome</keyword>
<dbReference type="PANTHER" id="PTHR45947">
    <property type="entry name" value="SULFOQUINOVOSYL TRANSFERASE SQD2"/>
    <property type="match status" value="1"/>
</dbReference>
<comment type="caution">
    <text evidence="3">The sequence shown here is derived from an EMBL/GenBank/DDBJ whole genome shotgun (WGS) entry which is preliminary data.</text>
</comment>
<name>A0ABV5AVP7_9BACL</name>
<dbReference type="Proteomes" id="UP001580346">
    <property type="component" value="Unassembled WGS sequence"/>
</dbReference>
<dbReference type="EMBL" id="JBHHMI010000007">
    <property type="protein sequence ID" value="MFB5267206.1"/>
    <property type="molecule type" value="Genomic_DNA"/>
</dbReference>
<dbReference type="InterPro" id="IPR050194">
    <property type="entry name" value="Glycosyltransferase_grp1"/>
</dbReference>
<gene>
    <name evidence="3" type="ORF">ACE41H_10470</name>
</gene>
<dbReference type="SUPFAM" id="SSF53756">
    <property type="entry name" value="UDP-Glycosyltransferase/glycogen phosphorylase"/>
    <property type="match status" value="1"/>
</dbReference>
<sequence>MMIYKPIEKGSECSMRSPRLVVVTPGSFVIPSFRSSSVERVIEHTIPPVADPYRTRIYGIRGEGLSARGRLKRIPCIRFPRGKKYIPSVIKAIKRWPAQLADVHNRPFAAYRIKKAFPRMPVILTLHSTTFMRPPYMIPGKESKLLAPVDKIVVNSEYVKQAVISRAPQAAEKITINYPGVQIDRFRQRWTAEGEAERAARLHEAGWQNRRILLYVGRLVPGKGVHRLIEALPRITVFCPDVLLLVVGSAFYGKRRSTAYTRQLQAQAESVKDHVRFIPYTPHDQLPGWYQLADLVVVPSLRDEAFGLVNLEAMAAAVPVVAARTGGIPEVVQDGITGLLVSPERMEEELAEAIIRLLQEPLTRRRMGLAGLREASSRFLWEHSSQRWAEIIGQVARK</sequence>
<evidence type="ECO:0000259" key="1">
    <source>
        <dbReference type="Pfam" id="PF00534"/>
    </source>
</evidence>
<dbReference type="InterPro" id="IPR001296">
    <property type="entry name" value="Glyco_trans_1"/>
</dbReference>
<dbReference type="CDD" id="cd03801">
    <property type="entry name" value="GT4_PimA-like"/>
    <property type="match status" value="1"/>
</dbReference>
<dbReference type="Gene3D" id="3.40.50.2000">
    <property type="entry name" value="Glycogen Phosphorylase B"/>
    <property type="match status" value="2"/>
</dbReference>
<dbReference type="Pfam" id="PF00534">
    <property type="entry name" value="Glycos_transf_1"/>
    <property type="match status" value="1"/>
</dbReference>
<accession>A0ABV5AVP7</accession>
<evidence type="ECO:0000313" key="3">
    <source>
        <dbReference type="EMBL" id="MFB5267206.1"/>
    </source>
</evidence>
<dbReference type="Pfam" id="PF13439">
    <property type="entry name" value="Glyco_transf_4"/>
    <property type="match status" value="1"/>
</dbReference>
<dbReference type="EC" id="2.4.-.-" evidence="3"/>
<evidence type="ECO:0000313" key="4">
    <source>
        <dbReference type="Proteomes" id="UP001580346"/>
    </source>
</evidence>
<keyword evidence="3" id="KW-0808">Transferase</keyword>
<organism evidence="3 4">
    <name type="scientific">Paenibacillus enshidis</name>
    <dbReference type="NCBI Taxonomy" id="1458439"/>
    <lineage>
        <taxon>Bacteria</taxon>
        <taxon>Bacillati</taxon>
        <taxon>Bacillota</taxon>
        <taxon>Bacilli</taxon>
        <taxon>Bacillales</taxon>
        <taxon>Paenibacillaceae</taxon>
        <taxon>Paenibacillus</taxon>
    </lineage>
</organism>
<keyword evidence="3" id="KW-0328">Glycosyltransferase</keyword>
<evidence type="ECO:0000259" key="2">
    <source>
        <dbReference type="Pfam" id="PF13439"/>
    </source>
</evidence>
<dbReference type="GO" id="GO:0016757">
    <property type="term" value="F:glycosyltransferase activity"/>
    <property type="evidence" value="ECO:0007669"/>
    <property type="project" value="UniProtKB-KW"/>
</dbReference>
<feature type="domain" description="Glycosyl transferase family 1" evidence="1">
    <location>
        <begin position="209"/>
        <end position="368"/>
    </location>
</feature>
<protein>
    <submittedName>
        <fullName evidence="3">Glycosyltransferase family 4 protein</fullName>
        <ecNumber evidence="3">2.4.-.-</ecNumber>
    </submittedName>
</protein>
<feature type="domain" description="Glycosyltransferase subfamily 4-like N-terminal" evidence="2">
    <location>
        <begin position="77"/>
        <end position="185"/>
    </location>
</feature>
<dbReference type="RefSeq" id="WP_375355174.1">
    <property type="nucleotide sequence ID" value="NZ_JBHHMI010000007.1"/>
</dbReference>
<dbReference type="PANTHER" id="PTHR45947:SF3">
    <property type="entry name" value="SULFOQUINOVOSYL TRANSFERASE SQD2"/>
    <property type="match status" value="1"/>
</dbReference>